<protein>
    <submittedName>
        <fullName evidence="6">Luciferase-like monooxygenase</fullName>
    </submittedName>
</protein>
<keyword evidence="2" id="KW-0288">FMN</keyword>
<dbReference type="InterPro" id="IPR036661">
    <property type="entry name" value="Luciferase-like_sf"/>
</dbReference>
<evidence type="ECO:0000256" key="3">
    <source>
        <dbReference type="ARBA" id="ARBA00023002"/>
    </source>
</evidence>
<keyword evidence="7" id="KW-1185">Reference proteome</keyword>
<proteinExistence type="predicted"/>
<evidence type="ECO:0000256" key="4">
    <source>
        <dbReference type="ARBA" id="ARBA00023033"/>
    </source>
</evidence>
<keyword evidence="4 6" id="KW-0503">Monooxygenase</keyword>
<dbReference type="GO" id="GO:0008726">
    <property type="term" value="F:alkanesulfonate monooxygenase activity"/>
    <property type="evidence" value="ECO:0007669"/>
    <property type="project" value="TreeGrafter"/>
</dbReference>
<evidence type="ECO:0000259" key="5">
    <source>
        <dbReference type="Pfam" id="PF00296"/>
    </source>
</evidence>
<organism evidence="6 7">
    <name type="scientific">Solirubrobacter pauli</name>
    <dbReference type="NCBI Taxonomy" id="166793"/>
    <lineage>
        <taxon>Bacteria</taxon>
        <taxon>Bacillati</taxon>
        <taxon>Actinomycetota</taxon>
        <taxon>Thermoleophilia</taxon>
        <taxon>Solirubrobacterales</taxon>
        <taxon>Solirubrobacteraceae</taxon>
        <taxon>Solirubrobacter</taxon>
    </lineage>
</organism>
<gene>
    <name evidence="6" type="ORF">C8N24_4676</name>
</gene>
<feature type="domain" description="Luciferase-like" evidence="5">
    <location>
        <begin position="12"/>
        <end position="241"/>
    </location>
</feature>
<evidence type="ECO:0000313" key="6">
    <source>
        <dbReference type="EMBL" id="RKQ86661.1"/>
    </source>
</evidence>
<dbReference type="EMBL" id="RBIL01000002">
    <property type="protein sequence ID" value="RKQ86661.1"/>
    <property type="molecule type" value="Genomic_DNA"/>
</dbReference>
<comment type="caution">
    <text evidence="6">The sequence shown here is derived from an EMBL/GenBank/DDBJ whole genome shotgun (WGS) entry which is preliminary data.</text>
</comment>
<dbReference type="Gene3D" id="3.20.20.30">
    <property type="entry name" value="Luciferase-like domain"/>
    <property type="match status" value="1"/>
</dbReference>
<dbReference type="AlphaFoldDB" id="A0A660KY81"/>
<evidence type="ECO:0000256" key="1">
    <source>
        <dbReference type="ARBA" id="ARBA00022630"/>
    </source>
</evidence>
<sequence>MTLLVRVALMIEGQEDVTWEDWVALADACERSGIEALFRSDHYLSVMGEGERGALDAWAVINALAARTTTLRLGTMVSPTSFRHPSVLARLAIAADHVSGGRIELGMGTGWSEVEHTASGFPFLSMKERMDVLEEQLEIVHDGYFGDGEAFSFKGEHYELTDLKARPRPVQTPHPPLIMGGAAGPRAARLAARYADEYNTVMPTLDEIRERKANIDAACAKAGREPIPFTVMTAASVGKDHPDATETWINGSVEQVKQRLAELEQAGVSGVYLQMQDHRDIAMVELIGRELA</sequence>
<dbReference type="InterPro" id="IPR011251">
    <property type="entry name" value="Luciferase-like_dom"/>
</dbReference>
<accession>A0A660KY81</accession>
<name>A0A660KY81_9ACTN</name>
<dbReference type="Proteomes" id="UP000278962">
    <property type="component" value="Unassembled WGS sequence"/>
</dbReference>
<evidence type="ECO:0000256" key="2">
    <source>
        <dbReference type="ARBA" id="ARBA00022643"/>
    </source>
</evidence>
<dbReference type="PANTHER" id="PTHR42847">
    <property type="entry name" value="ALKANESULFONATE MONOOXYGENASE"/>
    <property type="match status" value="1"/>
</dbReference>
<dbReference type="GO" id="GO:0046306">
    <property type="term" value="P:alkanesulfonate catabolic process"/>
    <property type="evidence" value="ECO:0007669"/>
    <property type="project" value="TreeGrafter"/>
</dbReference>
<keyword evidence="3" id="KW-0560">Oxidoreductase</keyword>
<reference evidence="6 7" key="1">
    <citation type="submission" date="2018-10" db="EMBL/GenBank/DDBJ databases">
        <title>Genomic Encyclopedia of Archaeal and Bacterial Type Strains, Phase II (KMG-II): from individual species to whole genera.</title>
        <authorList>
            <person name="Goeker M."/>
        </authorList>
    </citation>
    <scope>NUCLEOTIDE SEQUENCE [LARGE SCALE GENOMIC DNA]</scope>
    <source>
        <strain evidence="6 7">DSM 14954</strain>
    </source>
</reference>
<dbReference type="PANTHER" id="PTHR42847:SF4">
    <property type="entry name" value="ALKANESULFONATE MONOOXYGENASE-RELATED"/>
    <property type="match status" value="1"/>
</dbReference>
<keyword evidence="1" id="KW-0285">Flavoprotein</keyword>
<dbReference type="Pfam" id="PF00296">
    <property type="entry name" value="Bac_luciferase"/>
    <property type="match status" value="1"/>
</dbReference>
<dbReference type="InterPro" id="IPR050172">
    <property type="entry name" value="SsuD_RutA_monooxygenase"/>
</dbReference>
<evidence type="ECO:0000313" key="7">
    <source>
        <dbReference type="Proteomes" id="UP000278962"/>
    </source>
</evidence>
<dbReference type="OrthoDB" id="143323at2"/>
<dbReference type="SUPFAM" id="SSF51679">
    <property type="entry name" value="Bacterial luciferase-like"/>
    <property type="match status" value="1"/>
</dbReference>